<evidence type="ECO:0000259" key="12">
    <source>
        <dbReference type="PROSITE" id="PS51826"/>
    </source>
</evidence>
<dbReference type="InterPro" id="IPR011053">
    <property type="entry name" value="Single_hybrid_motif"/>
</dbReference>
<evidence type="ECO:0000256" key="7">
    <source>
        <dbReference type="ARBA" id="ARBA00025211"/>
    </source>
</evidence>
<dbReference type="SUPFAM" id="SSF51230">
    <property type="entry name" value="Single hybrid motif"/>
    <property type="match status" value="2"/>
</dbReference>
<dbReference type="GO" id="GO:0006086">
    <property type="term" value="P:pyruvate decarboxylation to acetyl-CoA"/>
    <property type="evidence" value="ECO:0007669"/>
    <property type="project" value="TreeGrafter"/>
</dbReference>
<comment type="subunit">
    <text evidence="3">Forms a 24-polypeptide structural core with octahedral symmetry.</text>
</comment>
<comment type="catalytic activity">
    <reaction evidence="8">
        <text>N(6)-[(R)-dihydrolipoyl]-L-lysyl-[protein] + acetyl-CoA = N(6)-[(R)-S(8)-acetyldihydrolipoyl]-L-lysyl-[protein] + CoA</text>
        <dbReference type="Rhea" id="RHEA:17017"/>
        <dbReference type="Rhea" id="RHEA-COMP:10475"/>
        <dbReference type="Rhea" id="RHEA-COMP:10478"/>
        <dbReference type="ChEBI" id="CHEBI:57287"/>
        <dbReference type="ChEBI" id="CHEBI:57288"/>
        <dbReference type="ChEBI" id="CHEBI:83100"/>
        <dbReference type="ChEBI" id="CHEBI:83111"/>
        <dbReference type="EC" id="2.3.1.12"/>
    </reaction>
</comment>
<keyword evidence="13" id="KW-0670">Pyruvate</keyword>
<dbReference type="EC" id="2.3.1.-" evidence="9"/>
<dbReference type="Pfam" id="PF02817">
    <property type="entry name" value="E3_binding"/>
    <property type="match status" value="1"/>
</dbReference>
<feature type="domain" description="Lipoyl-binding" evidence="11">
    <location>
        <begin position="6"/>
        <end position="77"/>
    </location>
</feature>
<dbReference type="InterPro" id="IPR004167">
    <property type="entry name" value="PSBD"/>
</dbReference>
<evidence type="ECO:0000313" key="13">
    <source>
        <dbReference type="EMBL" id="CDZ16561.1"/>
    </source>
</evidence>
<comment type="function">
    <text evidence="7">The pyruvate dehydrogenase complex catalyzes the overall conversion of pyruvate to acetyl-CoA and CO(2). It contains multiple copies of three enzymatic components: pyruvate dehydrogenase (E1), dihydrolipoamide acetyltransferase (E2) and lipoamide dehydrogenase (E3).</text>
</comment>
<evidence type="ECO:0000256" key="8">
    <source>
        <dbReference type="ARBA" id="ARBA00048370"/>
    </source>
</evidence>
<dbReference type="CDD" id="cd06849">
    <property type="entry name" value="lipoyl_domain"/>
    <property type="match status" value="1"/>
</dbReference>
<dbReference type="Gene3D" id="4.10.320.10">
    <property type="entry name" value="E3-binding domain"/>
    <property type="match status" value="1"/>
</dbReference>
<dbReference type="PROSITE" id="PS50968">
    <property type="entry name" value="BIOTINYL_LIPOYL"/>
    <property type="match status" value="1"/>
</dbReference>
<evidence type="ECO:0000259" key="11">
    <source>
        <dbReference type="PROSITE" id="PS50968"/>
    </source>
</evidence>
<name>A0A078KBP4_9GAMM</name>
<dbReference type="Gene3D" id="3.30.559.10">
    <property type="entry name" value="Chloramphenicol acetyltransferase-like domain"/>
    <property type="match status" value="1"/>
</dbReference>
<sequence>MKTEIIKLVNIGDYKNVEVIEIPIKEGDIINAEDTLIVLESDKANMDIPSPIYGKVLKILIKEGDKVSPGDEIVEIENLKNDKVSTDDELIEIENLKNDKVSTDDEIVEIENLKNDKVSTDDEIIEIENLKNDKVSTDDEIIEIENLKNDKVSTGDENNFEIIIPINILEKYYNIFVMDILIKEDYEIKINDKIIILKSDNHLIYIISPYKGKIISIFIKKGEKIKGGELICNFKLNEKIFIYAGPAVRLLARELSINLISIKGSGPKGIILKEDIYNYKKKFTIDFQQFGEIEEKPMNSILKIGSENLYKNWINIPHVTQFDDADITELEKFRKLIQLELNNDVKITLLHFIIKACSILLKKFPQFNVSIDFKKKNLIWKKYINISIAVDTPNGLIVPVLKNVDKKSILEIAIEVNDLIKRTKNRKLKHQDIIGGCFSISSLGSIGGTAFTPIINSYEVAILGISKAQIKPIWYENNFKPRLILPLCLSYDHRALNGAESARFVSKLSQLLSDIRRLLF</sequence>
<organism evidence="13 14">
    <name type="scientific">Candidatus Johnevansia muelleri</name>
    <dbReference type="NCBI Taxonomy" id="1495769"/>
    <lineage>
        <taxon>Bacteria</taxon>
        <taxon>Pseudomonadati</taxon>
        <taxon>Pseudomonadota</taxon>
        <taxon>Gammaproteobacteria</taxon>
        <taxon>Candidatus Johnevansiales</taxon>
        <taxon>Candidatus Johnevansiaceae</taxon>
        <taxon>Candidatus Johnevansia</taxon>
    </lineage>
</organism>
<comment type="similarity">
    <text evidence="2 9">Belongs to the 2-oxoacid dehydrogenase family.</text>
</comment>
<dbReference type="FunFam" id="3.30.559.10:FF:000004">
    <property type="entry name" value="Acetyltransferase component of pyruvate dehydrogenase complex"/>
    <property type="match status" value="1"/>
</dbReference>
<evidence type="ECO:0000256" key="10">
    <source>
        <dbReference type="SAM" id="Coils"/>
    </source>
</evidence>
<dbReference type="PATRIC" id="fig|1495769.3.peg.283"/>
<comment type="cofactor">
    <cofactor evidence="1 9">
        <name>(R)-lipoate</name>
        <dbReference type="ChEBI" id="CHEBI:83088"/>
    </cofactor>
</comment>
<evidence type="ECO:0000256" key="3">
    <source>
        <dbReference type="ARBA" id="ARBA00011484"/>
    </source>
</evidence>
<dbReference type="Gene3D" id="2.40.50.100">
    <property type="match status" value="1"/>
</dbReference>
<keyword evidence="6 9" id="KW-0012">Acyltransferase</keyword>
<evidence type="ECO:0000313" key="14">
    <source>
        <dbReference type="Proteomes" id="UP000032420"/>
    </source>
</evidence>
<dbReference type="PANTHER" id="PTHR43178">
    <property type="entry name" value="DIHYDROLIPOAMIDE ACETYLTRANSFERASE COMPONENT OF PYRUVATE DEHYDROGENASE COMPLEX"/>
    <property type="match status" value="1"/>
</dbReference>
<keyword evidence="10" id="KW-0175">Coiled coil</keyword>
<evidence type="ECO:0000256" key="9">
    <source>
        <dbReference type="RuleBase" id="RU003423"/>
    </source>
</evidence>
<dbReference type="InterPro" id="IPR001078">
    <property type="entry name" value="2-oxoacid_DH_actylTfrase"/>
</dbReference>
<dbReference type="KEGG" id="eme:CEM_312"/>
<protein>
    <recommendedName>
        <fullName evidence="9">Dihydrolipoamide acetyltransferase component of pyruvate dehydrogenase complex</fullName>
        <ecNumber evidence="9">2.3.1.-</ecNumber>
    </recommendedName>
</protein>
<dbReference type="InterPro" id="IPR000089">
    <property type="entry name" value="Biotin_lipoyl"/>
</dbReference>
<dbReference type="InterPro" id="IPR023213">
    <property type="entry name" value="CAT-like_dom_sf"/>
</dbReference>
<dbReference type="GO" id="GO:0031405">
    <property type="term" value="F:lipoic acid binding"/>
    <property type="evidence" value="ECO:0007669"/>
    <property type="project" value="TreeGrafter"/>
</dbReference>
<dbReference type="InterPro" id="IPR036625">
    <property type="entry name" value="E3-bd_dom_sf"/>
</dbReference>
<dbReference type="OrthoDB" id="9805770at2"/>
<dbReference type="Proteomes" id="UP000032420">
    <property type="component" value="Chromosome I"/>
</dbReference>
<evidence type="ECO:0000256" key="2">
    <source>
        <dbReference type="ARBA" id="ARBA00007317"/>
    </source>
</evidence>
<dbReference type="PANTHER" id="PTHR43178:SF2">
    <property type="entry name" value="DIHYDROLIPOYLLYSINE-RESIDUE ACETYLTRANSFERASE COMPONENT OF PYRUVATE DEHYDROGENASE COMPLEX"/>
    <property type="match status" value="1"/>
</dbReference>
<evidence type="ECO:0000256" key="6">
    <source>
        <dbReference type="ARBA" id="ARBA00023315"/>
    </source>
</evidence>
<proteinExistence type="inferred from homology"/>
<reference evidence="14" key="1">
    <citation type="submission" date="2014-07" db="EMBL/GenBank/DDBJ databases">
        <authorList>
            <person name="Santos-Garcia D."/>
        </authorList>
    </citation>
    <scope>NUCLEOTIDE SEQUENCE [LARGE SCALE GENOMIC DNA]</scope>
</reference>
<evidence type="ECO:0000256" key="4">
    <source>
        <dbReference type="ARBA" id="ARBA00022679"/>
    </source>
</evidence>
<evidence type="ECO:0000256" key="5">
    <source>
        <dbReference type="ARBA" id="ARBA00022823"/>
    </source>
</evidence>
<dbReference type="GO" id="GO:0004742">
    <property type="term" value="F:dihydrolipoyllysine-residue acetyltransferase activity"/>
    <property type="evidence" value="ECO:0007669"/>
    <property type="project" value="UniProtKB-EC"/>
</dbReference>
<dbReference type="EMBL" id="LM655252">
    <property type="protein sequence ID" value="CDZ16561.1"/>
    <property type="molecule type" value="Genomic_DNA"/>
</dbReference>
<dbReference type="SUPFAM" id="SSF52777">
    <property type="entry name" value="CoA-dependent acyltransferases"/>
    <property type="match status" value="1"/>
</dbReference>
<dbReference type="AlphaFoldDB" id="A0A078KBP4"/>
<feature type="coiled-coil region" evidence="10">
    <location>
        <begin position="76"/>
        <end position="147"/>
    </location>
</feature>
<keyword evidence="14" id="KW-1185">Reference proteome</keyword>
<dbReference type="PROSITE" id="PS51826">
    <property type="entry name" value="PSBD"/>
    <property type="match status" value="1"/>
</dbReference>
<keyword evidence="4 9" id="KW-0808">Transferase</keyword>
<feature type="domain" description="Peripheral subunit-binding (PSBD)" evidence="12">
    <location>
        <begin position="243"/>
        <end position="280"/>
    </location>
</feature>
<gene>
    <name evidence="13" type="primary">aceF</name>
    <name evidence="13" type="ORF">CEM_312</name>
</gene>
<dbReference type="HOGENOM" id="CLU_016733_10_0_6"/>
<dbReference type="InterPro" id="IPR003016">
    <property type="entry name" value="2-oxoA_DH_lipoyl-BS"/>
</dbReference>
<dbReference type="Pfam" id="PF00198">
    <property type="entry name" value="2-oxoacid_dh"/>
    <property type="match status" value="1"/>
</dbReference>
<accession>A0A078KBP4</accession>
<dbReference type="SUPFAM" id="SSF47005">
    <property type="entry name" value="Peripheral subunit-binding domain of 2-oxo acid dehydrogenase complex"/>
    <property type="match status" value="1"/>
</dbReference>
<dbReference type="STRING" id="1495769.CEM_312"/>
<dbReference type="Pfam" id="PF00364">
    <property type="entry name" value="Biotin_lipoyl"/>
    <property type="match status" value="2"/>
</dbReference>
<dbReference type="GO" id="GO:0005737">
    <property type="term" value="C:cytoplasm"/>
    <property type="evidence" value="ECO:0007669"/>
    <property type="project" value="TreeGrafter"/>
</dbReference>
<keyword evidence="5 9" id="KW-0450">Lipoyl</keyword>
<evidence type="ECO:0000256" key="1">
    <source>
        <dbReference type="ARBA" id="ARBA00001938"/>
    </source>
</evidence>
<dbReference type="InterPro" id="IPR050743">
    <property type="entry name" value="2-oxoacid_DH_E2_comp"/>
</dbReference>
<dbReference type="PROSITE" id="PS00189">
    <property type="entry name" value="LIPOYL"/>
    <property type="match status" value="1"/>
</dbReference>